<evidence type="ECO:0000313" key="6">
    <source>
        <dbReference type="Proteomes" id="UP000220102"/>
    </source>
</evidence>
<feature type="domain" description="OmpA-like" evidence="4">
    <location>
        <begin position="60"/>
        <end position="186"/>
    </location>
</feature>
<dbReference type="PANTHER" id="PTHR30329:SF21">
    <property type="entry name" value="LIPOPROTEIN YIAD-RELATED"/>
    <property type="match status" value="1"/>
</dbReference>
<name>A0A2A8CZ54_9BACT</name>
<keyword evidence="2" id="KW-0175">Coiled coil</keyword>
<reference evidence="5 6" key="1">
    <citation type="submission" date="2017-10" db="EMBL/GenBank/DDBJ databases">
        <title>Draft genome of Longibacter Salinarum.</title>
        <authorList>
            <person name="Goh K.M."/>
            <person name="Shamsir M.S."/>
            <person name="Lim S.W."/>
        </authorList>
    </citation>
    <scope>NUCLEOTIDE SEQUENCE [LARGE SCALE GENOMIC DNA]</scope>
    <source>
        <strain evidence="5 6">KCTC 52045</strain>
    </source>
</reference>
<dbReference type="Proteomes" id="UP000220102">
    <property type="component" value="Unassembled WGS sequence"/>
</dbReference>
<dbReference type="CDD" id="cd07185">
    <property type="entry name" value="OmpA_C-like"/>
    <property type="match status" value="1"/>
</dbReference>
<evidence type="ECO:0000256" key="2">
    <source>
        <dbReference type="SAM" id="Coils"/>
    </source>
</evidence>
<organism evidence="5 6">
    <name type="scientific">Longibacter salinarum</name>
    <dbReference type="NCBI Taxonomy" id="1850348"/>
    <lineage>
        <taxon>Bacteria</taxon>
        <taxon>Pseudomonadati</taxon>
        <taxon>Rhodothermota</taxon>
        <taxon>Rhodothermia</taxon>
        <taxon>Rhodothermales</taxon>
        <taxon>Salisaetaceae</taxon>
        <taxon>Longibacter</taxon>
    </lineage>
</organism>
<accession>A0A2A8CZ54</accession>
<dbReference type="PANTHER" id="PTHR30329">
    <property type="entry name" value="STATOR ELEMENT OF FLAGELLAR MOTOR COMPLEX"/>
    <property type="match status" value="1"/>
</dbReference>
<dbReference type="GO" id="GO:0016020">
    <property type="term" value="C:membrane"/>
    <property type="evidence" value="ECO:0007669"/>
    <property type="project" value="UniProtKB-UniRule"/>
</dbReference>
<dbReference type="RefSeq" id="WP_098075162.1">
    <property type="nucleotide sequence ID" value="NZ_PDEQ01000003.1"/>
</dbReference>
<keyword evidence="1" id="KW-0472">Membrane</keyword>
<protein>
    <recommendedName>
        <fullName evidence="4">OmpA-like domain-containing protein</fullName>
    </recommendedName>
</protein>
<evidence type="ECO:0000313" key="5">
    <source>
        <dbReference type="EMBL" id="PEN13999.1"/>
    </source>
</evidence>
<comment type="caution">
    <text evidence="5">The sequence shown here is derived from an EMBL/GenBank/DDBJ whole genome shotgun (WGS) entry which is preliminary data.</text>
</comment>
<dbReference type="Gene3D" id="3.30.1330.60">
    <property type="entry name" value="OmpA-like domain"/>
    <property type="match status" value="1"/>
</dbReference>
<sequence length="213" mass="23603">MLLFVFAGVWVGCSGTQSTSQYGAQTDVSSEVERLEEENAALRQDLIDARRRANSGVMRRGETVEVLSTDLYFESGSAQLTSEGVEKLKSVAATLKREYPNRVVRVEGYTDDQPIGDKLKSKFPSNWELSAGRAAAVVRHLQWTHNLSPERFEVVGFGPYQPLATNETADGRRQNRRVRIAVLPGDDPDAVDATESISGPRMQDRRGNARKGF</sequence>
<dbReference type="AlphaFoldDB" id="A0A2A8CZ54"/>
<proteinExistence type="predicted"/>
<dbReference type="OrthoDB" id="9815217at2"/>
<feature type="coiled-coil region" evidence="2">
    <location>
        <begin position="25"/>
        <end position="52"/>
    </location>
</feature>
<dbReference type="InterPro" id="IPR036737">
    <property type="entry name" value="OmpA-like_sf"/>
</dbReference>
<dbReference type="SUPFAM" id="SSF103088">
    <property type="entry name" value="OmpA-like"/>
    <property type="match status" value="1"/>
</dbReference>
<dbReference type="InterPro" id="IPR006665">
    <property type="entry name" value="OmpA-like"/>
</dbReference>
<feature type="region of interest" description="Disordered" evidence="3">
    <location>
        <begin position="184"/>
        <end position="213"/>
    </location>
</feature>
<dbReference type="InterPro" id="IPR050330">
    <property type="entry name" value="Bact_OuterMem_StrucFunc"/>
</dbReference>
<keyword evidence="6" id="KW-1185">Reference proteome</keyword>
<dbReference type="PROSITE" id="PS51123">
    <property type="entry name" value="OMPA_2"/>
    <property type="match status" value="1"/>
</dbReference>
<dbReference type="EMBL" id="PDEQ01000003">
    <property type="protein sequence ID" value="PEN13999.1"/>
    <property type="molecule type" value="Genomic_DNA"/>
</dbReference>
<gene>
    <name evidence="5" type="ORF">CRI94_08085</name>
</gene>
<dbReference type="Pfam" id="PF00691">
    <property type="entry name" value="OmpA"/>
    <property type="match status" value="1"/>
</dbReference>
<evidence type="ECO:0000256" key="1">
    <source>
        <dbReference type="PROSITE-ProRule" id="PRU00473"/>
    </source>
</evidence>
<evidence type="ECO:0000259" key="4">
    <source>
        <dbReference type="PROSITE" id="PS51123"/>
    </source>
</evidence>
<evidence type="ECO:0000256" key="3">
    <source>
        <dbReference type="SAM" id="MobiDB-lite"/>
    </source>
</evidence>